<dbReference type="AlphaFoldDB" id="A0A9D2G5W6"/>
<organism evidence="1 2">
    <name type="scientific">Candidatus Gallimonas intestinavium</name>
    <dbReference type="NCBI Taxonomy" id="2838603"/>
    <lineage>
        <taxon>Bacteria</taxon>
        <taxon>Bacillati</taxon>
        <taxon>Bacillota</taxon>
        <taxon>Clostridia</taxon>
        <taxon>Candidatus Gallimonas</taxon>
    </lineage>
</organism>
<accession>A0A9D2G5W6</accession>
<evidence type="ECO:0000313" key="2">
    <source>
        <dbReference type="Proteomes" id="UP000824102"/>
    </source>
</evidence>
<comment type="caution">
    <text evidence="1">The sequence shown here is derived from an EMBL/GenBank/DDBJ whole genome shotgun (WGS) entry which is preliminary data.</text>
</comment>
<protein>
    <submittedName>
        <fullName evidence="1">DUF951 domain-containing protein</fullName>
    </submittedName>
</protein>
<sequence length="63" mass="7216">MALIFSLGDVVETKKPHPCGGTRWEVVRTGADYKIRCLTCGRVIMLAPDDLKRRVRRVFPKEE</sequence>
<dbReference type="Proteomes" id="UP000824102">
    <property type="component" value="Unassembled WGS sequence"/>
</dbReference>
<dbReference type="PANTHER" id="PTHR38455:SF1">
    <property type="entry name" value="DUF951 DOMAIN-CONTAINING PROTEIN"/>
    <property type="match status" value="1"/>
</dbReference>
<name>A0A9D2G5W6_9FIRM</name>
<evidence type="ECO:0000313" key="1">
    <source>
        <dbReference type="EMBL" id="HIZ73203.1"/>
    </source>
</evidence>
<dbReference type="Pfam" id="PF06107">
    <property type="entry name" value="DUF951"/>
    <property type="match status" value="1"/>
</dbReference>
<gene>
    <name evidence="1" type="ORF">H9964_06450</name>
</gene>
<proteinExistence type="predicted"/>
<dbReference type="PANTHER" id="PTHR38455">
    <property type="entry name" value="HYPOTHETICAL CYTOSOLIC PROTEIN"/>
    <property type="match status" value="1"/>
</dbReference>
<dbReference type="EMBL" id="DXBB01000089">
    <property type="protein sequence ID" value="HIZ73203.1"/>
    <property type="molecule type" value="Genomic_DNA"/>
</dbReference>
<reference evidence="1" key="1">
    <citation type="journal article" date="2021" name="PeerJ">
        <title>Extensive microbial diversity within the chicken gut microbiome revealed by metagenomics and culture.</title>
        <authorList>
            <person name="Gilroy R."/>
            <person name="Ravi A."/>
            <person name="Getino M."/>
            <person name="Pursley I."/>
            <person name="Horton D.L."/>
            <person name="Alikhan N.F."/>
            <person name="Baker D."/>
            <person name="Gharbi K."/>
            <person name="Hall N."/>
            <person name="Watson M."/>
            <person name="Adriaenssens E.M."/>
            <person name="Foster-Nyarko E."/>
            <person name="Jarju S."/>
            <person name="Secka A."/>
            <person name="Antonio M."/>
            <person name="Oren A."/>
            <person name="Chaudhuri R.R."/>
            <person name="La Ragione R."/>
            <person name="Hildebrand F."/>
            <person name="Pallen M.J."/>
        </authorList>
    </citation>
    <scope>NUCLEOTIDE SEQUENCE</scope>
    <source>
        <strain evidence="1">ChiW7-2402</strain>
    </source>
</reference>
<dbReference type="InterPro" id="IPR009296">
    <property type="entry name" value="DUF951"/>
</dbReference>
<reference evidence="1" key="2">
    <citation type="submission" date="2021-04" db="EMBL/GenBank/DDBJ databases">
        <authorList>
            <person name="Gilroy R."/>
        </authorList>
    </citation>
    <scope>NUCLEOTIDE SEQUENCE</scope>
    <source>
        <strain evidence="1">ChiW7-2402</strain>
    </source>
</reference>
<dbReference type="PIRSF" id="PIRSF037263">
    <property type="entry name" value="DUF951_bac"/>
    <property type="match status" value="1"/>
</dbReference>